<evidence type="ECO:0000313" key="14">
    <source>
        <dbReference type="Proteomes" id="UP000241769"/>
    </source>
</evidence>
<dbReference type="GO" id="GO:0005886">
    <property type="term" value="C:plasma membrane"/>
    <property type="evidence" value="ECO:0007669"/>
    <property type="project" value="TreeGrafter"/>
</dbReference>
<evidence type="ECO:0000256" key="2">
    <source>
        <dbReference type="ARBA" id="ARBA00004196"/>
    </source>
</evidence>
<evidence type="ECO:0000259" key="12">
    <source>
        <dbReference type="PROSITE" id="PS50011"/>
    </source>
</evidence>
<dbReference type="EMBL" id="MDYQ01000015">
    <property type="protein sequence ID" value="PRP87994.1"/>
    <property type="molecule type" value="Genomic_DNA"/>
</dbReference>
<dbReference type="SUPFAM" id="SSF51126">
    <property type="entry name" value="Pectin lyase-like"/>
    <property type="match status" value="3"/>
</dbReference>
<dbReference type="Proteomes" id="UP000241769">
    <property type="component" value="Unassembled WGS sequence"/>
</dbReference>
<feature type="binding site" evidence="10">
    <location>
        <position position="1255"/>
    </location>
    <ligand>
        <name>ATP</name>
        <dbReference type="ChEBI" id="CHEBI:30616"/>
    </ligand>
</feature>
<dbReference type="InterPro" id="IPR000719">
    <property type="entry name" value="Prot_kinase_dom"/>
</dbReference>
<evidence type="ECO:0000256" key="3">
    <source>
        <dbReference type="ARBA" id="ARBA00004442"/>
    </source>
</evidence>
<dbReference type="SMART" id="SM00219">
    <property type="entry name" value="TyrKc"/>
    <property type="match status" value="1"/>
</dbReference>
<dbReference type="InterPro" id="IPR011009">
    <property type="entry name" value="Kinase-like_dom_sf"/>
</dbReference>
<dbReference type="GO" id="GO:0004714">
    <property type="term" value="F:transmembrane receptor protein tyrosine kinase activity"/>
    <property type="evidence" value="ECO:0007669"/>
    <property type="project" value="UniProtKB-EC"/>
</dbReference>
<dbReference type="NCBIfam" id="TIGR01376">
    <property type="entry name" value="POMP_repeat"/>
    <property type="match status" value="1"/>
</dbReference>
<dbReference type="InParanoid" id="A0A2P6NVJ4"/>
<dbReference type="InterPro" id="IPR012334">
    <property type="entry name" value="Pectin_lyas_fold"/>
</dbReference>
<keyword evidence="8" id="KW-0998">Cell outer membrane</keyword>
<dbReference type="InterPro" id="IPR006626">
    <property type="entry name" value="PbH1"/>
</dbReference>
<sequence>MTVVKNHSWLSELQKRKAVTPTCHCSPLCSAVSMNEPSMWRLPTLNTIGGQIAIQFYVIFIPTPWILVTLDRKQAWGRRLCGRYSSFALSCQSVARGSSNGRCRIKTTPLWSFDEPTLLNVTLLDGQYTNLPLNFSSTNITRLAVSSYNESSSVYISDSIFELTNIDVFFSYLSISLTMGPLNIVDGRVQFTFCNFDSNTISLSYVDFFSMNNTYNAPYSSSESPPYSLKIDNSNVSILYDSFPVLSSNYLGVSLYGCNNAVVDRCQFQGSITDPTDGITLNETSLTLSSNYFNSAGVTINGISNLTSKDNLFVLSRGAMFSYDNSSITSVRDELNSCTLAIMTGGYSTLNMSDSVVSFNKSVISPHTKIPAIISYPRGLWFIGSNQIYLKNVSFSGLQPAVELNNAGNVTFENCTFRNNGQMVGDGGVGSVPSSYGSALNIRSYLGGRHQLTDISRSKRIVILRIYGPPRYTRGSWYDLVCSPYLRVKTIGCLFEHNVGHSVYSDGEPSMNEYTSISDTFVGGNSQAAIIDEAAGLGIYSIQPELFIYNSTFLHFNGTKGSAVYARLNHVKMVGCKFIGNIAQTGGAIMLHDIVPPTEGYFSFNTDLSGIVEDTDTIMKVIIDGCQFINNEAESGGAISMENNGGYIYINNSLFYGNTARSGGAIFFSTYIVDTLYMSSNTFENNSATDGGAMYFFLSINKLIDDNTVYRNNRATSNGGAISAVEVDQIILNGGSASHNSADNQGGFMFITGSSSTISFDSFTMSENEAIMLGGAIYLLNGDSSSSFSITNSTTIRNTAGSIGGAYFLSGSMNHISIHNSTFDSNVCNDYSGGAIAIRANIEEINISDSIISRNFAGYQGGGVGIQASSRVGRMRMINTLVTQNEAQFGAGFSFPSSTNDIQISTSTVTDNISTQKGAIYIDATRFSIGNISVDGTDISRNTGSGLWLTGDVQNVRVHNSTFHSNRGENGAGLTLSLSHSSQNNISSCSFSGNTASSQGGALYASTDSDVLIVDSIFRSNDASQGGAVALHVNGTMKRSGRGGIVTGSTFSNNTANNGNGGGIYSVNALALSDSSFNNNYASVNGTAVSQQTGTLELSRVNFSSADKVYASPMANVFVDNSTSSNFLLCPSDSQAIYDNGIATCVLKPTNATSALVVDRYINGTNMPLVLGVSLGIGLFVLIVLALAVVLVRRYQIRRGMKSQFSNVDFSAINLGAAKKSILEWSEFKSVHEIGSGSFGVVYKADWRELSVAIKQIRSESVTEGQVVDFLREVGIIQSLRAHPNVVTFVGITYPPSPLSLVTEFCEGGSLYNYLRKEPVNPLQKLNFIVGIARGMLHLHLEKVIHRDLAVRNILLTRWKEAKVADFGMSREQQNTDEASVTQTSIGPLKWMAPEGEDRVSCIYSSFPAIRYQQYSNKSDVFSFGVVVWEILMVEEPWPTMSPVDVAMQVLNGERLPLDGLDPLYVKIMTDCWQQEPADRPNMGEICSYLDTVYNEETSVKTMDDEDIDIVSSPDQNKYHTIKTGVKTNIYDQTFLRDEKEAPPPSNYSTPSDHNICDEVNIYERIAGKNRIKDVLTTKVIRRFRKGSLAKAEC</sequence>
<organism evidence="13 14">
    <name type="scientific">Planoprotostelium fungivorum</name>
    <dbReference type="NCBI Taxonomy" id="1890364"/>
    <lineage>
        <taxon>Eukaryota</taxon>
        <taxon>Amoebozoa</taxon>
        <taxon>Evosea</taxon>
        <taxon>Variosea</taxon>
        <taxon>Cavosteliida</taxon>
        <taxon>Cavosteliaceae</taxon>
        <taxon>Planoprotostelium</taxon>
    </lineage>
</organism>
<dbReference type="InterPro" id="IPR039448">
    <property type="entry name" value="Beta_helix"/>
</dbReference>
<dbReference type="PRINTS" id="PR00109">
    <property type="entry name" value="TYRKINASE"/>
</dbReference>
<gene>
    <name evidence="13" type="ORF">PROFUN_04422</name>
</gene>
<comment type="catalytic activity">
    <reaction evidence="9">
        <text>L-tyrosyl-[protein] + ATP = O-phospho-L-tyrosyl-[protein] + ADP + H(+)</text>
        <dbReference type="Rhea" id="RHEA:10596"/>
        <dbReference type="Rhea" id="RHEA-COMP:10136"/>
        <dbReference type="Rhea" id="RHEA-COMP:20101"/>
        <dbReference type="ChEBI" id="CHEBI:15378"/>
        <dbReference type="ChEBI" id="CHEBI:30616"/>
        <dbReference type="ChEBI" id="CHEBI:46858"/>
        <dbReference type="ChEBI" id="CHEBI:61978"/>
        <dbReference type="ChEBI" id="CHEBI:456216"/>
        <dbReference type="EC" id="2.7.10.1"/>
    </reaction>
</comment>
<dbReference type="SUPFAM" id="SSF56112">
    <property type="entry name" value="Protein kinase-like (PK-like)"/>
    <property type="match status" value="1"/>
</dbReference>
<keyword evidence="14" id="KW-1185">Reference proteome</keyword>
<keyword evidence="10" id="KW-0547">Nucleotide-binding</keyword>
<dbReference type="STRING" id="1890364.A0A2P6NVJ4"/>
<feature type="domain" description="Protein kinase" evidence="12">
    <location>
        <begin position="1228"/>
        <end position="1494"/>
    </location>
</feature>
<proteinExistence type="predicted"/>
<dbReference type="OrthoDB" id="1840988at2759"/>
<dbReference type="InterPro" id="IPR008266">
    <property type="entry name" value="Tyr_kinase_AS"/>
</dbReference>
<dbReference type="PANTHER" id="PTHR24416">
    <property type="entry name" value="TYROSINE-PROTEIN KINASE RECEPTOR"/>
    <property type="match status" value="1"/>
</dbReference>
<comment type="caution">
    <text evidence="13">The sequence shown here is derived from an EMBL/GenBank/DDBJ whole genome shotgun (WGS) entry which is preliminary data.</text>
</comment>
<reference evidence="13 14" key="1">
    <citation type="journal article" date="2018" name="Genome Biol. Evol.">
        <title>Multiple Roots of Fruiting Body Formation in Amoebozoa.</title>
        <authorList>
            <person name="Hillmann F."/>
            <person name="Forbes G."/>
            <person name="Novohradska S."/>
            <person name="Ferling I."/>
            <person name="Riege K."/>
            <person name="Groth M."/>
            <person name="Westermann M."/>
            <person name="Marz M."/>
            <person name="Spaller T."/>
            <person name="Winckler T."/>
            <person name="Schaap P."/>
            <person name="Glockner G."/>
        </authorList>
    </citation>
    <scope>NUCLEOTIDE SEQUENCE [LARGE SCALE GENOMIC DNA]</scope>
    <source>
        <strain evidence="13 14">Jena</strain>
    </source>
</reference>
<dbReference type="PROSITE" id="PS50011">
    <property type="entry name" value="PROTEIN_KINASE_DOM"/>
    <property type="match status" value="1"/>
</dbReference>
<evidence type="ECO:0000256" key="4">
    <source>
        <dbReference type="ARBA" id="ARBA00004613"/>
    </source>
</evidence>
<evidence type="ECO:0000256" key="6">
    <source>
        <dbReference type="ARBA" id="ARBA00022729"/>
    </source>
</evidence>
<evidence type="ECO:0000256" key="7">
    <source>
        <dbReference type="ARBA" id="ARBA00023136"/>
    </source>
</evidence>
<accession>A0A2P6NVJ4</accession>
<evidence type="ECO:0000256" key="5">
    <source>
        <dbReference type="ARBA" id="ARBA00022525"/>
    </source>
</evidence>
<name>A0A2P6NVJ4_9EUKA</name>
<dbReference type="PANTHER" id="PTHR24416:SF617">
    <property type="entry name" value="RET ONCOGENE, ISOFORM A"/>
    <property type="match status" value="1"/>
</dbReference>
<dbReference type="InterPro" id="IPR011050">
    <property type="entry name" value="Pectin_lyase_fold/virulence"/>
</dbReference>
<evidence type="ECO:0000256" key="1">
    <source>
        <dbReference type="ARBA" id="ARBA00004167"/>
    </source>
</evidence>
<dbReference type="PROSITE" id="PS00109">
    <property type="entry name" value="PROTEIN_KINASE_TYR"/>
    <property type="match status" value="1"/>
</dbReference>
<dbReference type="GO" id="GO:0005524">
    <property type="term" value="F:ATP binding"/>
    <property type="evidence" value="ECO:0007669"/>
    <property type="project" value="UniProtKB-UniRule"/>
</dbReference>
<dbReference type="Pfam" id="PF07714">
    <property type="entry name" value="PK_Tyr_Ser-Thr"/>
    <property type="match status" value="1"/>
</dbReference>
<evidence type="ECO:0000256" key="10">
    <source>
        <dbReference type="PROSITE-ProRule" id="PRU10141"/>
    </source>
</evidence>
<dbReference type="InterPro" id="IPR017441">
    <property type="entry name" value="Protein_kinase_ATP_BS"/>
</dbReference>
<keyword evidence="7 11" id="KW-0472">Membrane</keyword>
<keyword evidence="11" id="KW-1133">Transmembrane helix</keyword>
<dbReference type="PROSITE" id="PS00107">
    <property type="entry name" value="PROTEIN_KINASE_ATP"/>
    <property type="match status" value="1"/>
</dbReference>
<dbReference type="SMART" id="SM00710">
    <property type="entry name" value="PbH1"/>
    <property type="match status" value="13"/>
</dbReference>
<evidence type="ECO:0000256" key="9">
    <source>
        <dbReference type="ARBA" id="ARBA00051243"/>
    </source>
</evidence>
<keyword evidence="6" id="KW-0732">Signal</keyword>
<evidence type="ECO:0000256" key="8">
    <source>
        <dbReference type="ARBA" id="ARBA00023237"/>
    </source>
</evidence>
<dbReference type="InterPro" id="IPR050122">
    <property type="entry name" value="RTK"/>
</dbReference>
<dbReference type="InterPro" id="IPR020635">
    <property type="entry name" value="Tyr_kinase_cat_dom"/>
</dbReference>
<keyword evidence="5" id="KW-0964">Secreted</keyword>
<keyword evidence="10" id="KW-0067">ATP-binding</keyword>
<dbReference type="GO" id="GO:0005576">
    <property type="term" value="C:extracellular region"/>
    <property type="evidence" value="ECO:0007669"/>
    <property type="project" value="UniProtKB-SubCell"/>
</dbReference>
<dbReference type="Pfam" id="PF13229">
    <property type="entry name" value="Beta_helix"/>
    <property type="match status" value="1"/>
</dbReference>
<evidence type="ECO:0000256" key="11">
    <source>
        <dbReference type="SAM" id="Phobius"/>
    </source>
</evidence>
<keyword evidence="11" id="KW-0812">Transmembrane</keyword>
<dbReference type="GO" id="GO:0007169">
    <property type="term" value="P:cell surface receptor protein tyrosine kinase signaling pathway"/>
    <property type="evidence" value="ECO:0007669"/>
    <property type="project" value="TreeGrafter"/>
</dbReference>
<dbReference type="GO" id="GO:0043235">
    <property type="term" value="C:receptor complex"/>
    <property type="evidence" value="ECO:0007669"/>
    <property type="project" value="TreeGrafter"/>
</dbReference>
<dbReference type="CDD" id="cd13999">
    <property type="entry name" value="STKc_MAP3K-like"/>
    <property type="match status" value="1"/>
</dbReference>
<comment type="subcellular location">
    <subcellularLocation>
        <location evidence="2">Cell envelope</location>
    </subcellularLocation>
    <subcellularLocation>
        <location evidence="3">Cell outer membrane</location>
    </subcellularLocation>
    <subcellularLocation>
        <location evidence="1">Membrane</location>
        <topology evidence="1">Single-pass membrane protein</topology>
    </subcellularLocation>
    <subcellularLocation>
        <location evidence="4">Secreted</location>
    </subcellularLocation>
</comment>
<dbReference type="Gene3D" id="2.160.20.10">
    <property type="entry name" value="Single-stranded right-handed beta-helix, Pectin lyase-like"/>
    <property type="match status" value="2"/>
</dbReference>
<feature type="transmembrane region" description="Helical" evidence="11">
    <location>
        <begin position="1169"/>
        <end position="1192"/>
    </location>
</feature>
<dbReference type="InterPro" id="IPR003368">
    <property type="entry name" value="POMP_repeat"/>
</dbReference>
<protein>
    <recommendedName>
        <fullName evidence="12">Protein kinase domain-containing protein</fullName>
    </recommendedName>
</protein>
<evidence type="ECO:0000313" key="13">
    <source>
        <dbReference type="EMBL" id="PRP87994.1"/>
    </source>
</evidence>
<dbReference type="InterPro" id="IPR001245">
    <property type="entry name" value="Ser-Thr/Tyr_kinase_cat_dom"/>
</dbReference>
<dbReference type="Gene3D" id="1.10.510.10">
    <property type="entry name" value="Transferase(Phosphotransferase) domain 1"/>
    <property type="match status" value="1"/>
</dbReference>